<evidence type="ECO:0000256" key="1">
    <source>
        <dbReference type="ARBA" id="ARBA00006056"/>
    </source>
</evidence>
<evidence type="ECO:0000256" key="2">
    <source>
        <dbReference type="ARBA" id="ARBA00023002"/>
    </source>
</evidence>
<dbReference type="OrthoDB" id="7881616at2759"/>
<dbReference type="InterPro" id="IPR036111">
    <property type="entry name" value="Mal/L-sulfo/L-lacto_DH-like_sf"/>
</dbReference>
<evidence type="ECO:0000313" key="3">
    <source>
        <dbReference type="EMBL" id="ELR22724.1"/>
    </source>
</evidence>
<dbReference type="InterPro" id="IPR043144">
    <property type="entry name" value="Mal/L-sulf/L-lact_DH-like_ah"/>
</dbReference>
<dbReference type="KEGG" id="acan:ACA1_148510"/>
<reference evidence="3 4" key="1">
    <citation type="journal article" date="2013" name="Genome Biol.">
        <title>Genome of Acanthamoeba castellanii highlights extensive lateral gene transfer and early evolution of tyrosine kinase signaling.</title>
        <authorList>
            <person name="Clarke M."/>
            <person name="Lohan A.J."/>
            <person name="Liu B."/>
            <person name="Lagkouvardos I."/>
            <person name="Roy S."/>
            <person name="Zafar N."/>
            <person name="Bertelli C."/>
            <person name="Schilde C."/>
            <person name="Kianianmomeni A."/>
            <person name="Burglin T.R."/>
            <person name="Frech C."/>
            <person name="Turcotte B."/>
            <person name="Kopec K.O."/>
            <person name="Synnott J.M."/>
            <person name="Choo C."/>
            <person name="Paponov I."/>
            <person name="Finkler A."/>
            <person name="Soon Heng Tan C."/>
            <person name="Hutchins A.P."/>
            <person name="Weinmeier T."/>
            <person name="Rattei T."/>
            <person name="Chu J.S."/>
            <person name="Gimenez G."/>
            <person name="Irimia M."/>
            <person name="Rigden D.J."/>
            <person name="Fitzpatrick D.A."/>
            <person name="Lorenzo-Morales J."/>
            <person name="Bateman A."/>
            <person name="Chiu C.H."/>
            <person name="Tang P."/>
            <person name="Hegemann P."/>
            <person name="Fromm H."/>
            <person name="Raoult D."/>
            <person name="Greub G."/>
            <person name="Miranda-Saavedra D."/>
            <person name="Chen N."/>
            <person name="Nash P."/>
            <person name="Ginger M.L."/>
            <person name="Horn M."/>
            <person name="Schaap P."/>
            <person name="Caler L."/>
            <person name="Loftus B."/>
        </authorList>
    </citation>
    <scope>NUCLEOTIDE SEQUENCE [LARGE SCALE GENOMIC DNA]</scope>
    <source>
        <strain evidence="3 4">Neff</strain>
    </source>
</reference>
<name>L8HB35_ACACF</name>
<dbReference type="STRING" id="1257118.L8HB35"/>
<evidence type="ECO:0000313" key="4">
    <source>
        <dbReference type="Proteomes" id="UP000011083"/>
    </source>
</evidence>
<dbReference type="Pfam" id="PF02615">
    <property type="entry name" value="Ldh_2"/>
    <property type="match status" value="1"/>
</dbReference>
<dbReference type="VEuPathDB" id="AmoebaDB:ACA1_148510"/>
<dbReference type="OMA" id="GEVGDQY"/>
<dbReference type="Proteomes" id="UP000011083">
    <property type="component" value="Unassembled WGS sequence"/>
</dbReference>
<accession>L8HB35</accession>
<dbReference type="GO" id="GO:0016491">
    <property type="term" value="F:oxidoreductase activity"/>
    <property type="evidence" value="ECO:0007669"/>
    <property type="project" value="UniProtKB-KW"/>
</dbReference>
<dbReference type="InterPro" id="IPR003767">
    <property type="entry name" value="Malate/L-lactate_DH-like"/>
</dbReference>
<dbReference type="PANTHER" id="PTHR11091">
    <property type="entry name" value="OXIDOREDUCTASE-RELATED"/>
    <property type="match status" value="1"/>
</dbReference>
<sequence>MYVGEIKKGEVEPQIRPQIVNETPAIACVDGRNGLGMVVGRYCMELAIKKAKELGIGWVVARGSNHYDIAGYYAMMALEESLVGMSYTNTSPIAFPTRAAQHVLGTNPIAVAAPSTDPQDPFVLDMATTTVALGKVEIRDREERQCPAGWGADKAGHPTNDPKDVLGGGGLLYLGGEEETGGYKGYGADYGANIPPWRQGRGRAANLGQCFVAINPALFCGGFPERMGDLMQQMRSLPPVDPDLPVLVPGDPEKTTEEAYTKEGIAFHVNLVNALQSLAVELNVDPLVLKQSP</sequence>
<dbReference type="RefSeq" id="XP_004351501.1">
    <property type="nucleotide sequence ID" value="XM_004351449.1"/>
</dbReference>
<comment type="similarity">
    <text evidence="1">Belongs to the LDH2/MDH2 oxidoreductase family.</text>
</comment>
<organism evidence="3 4">
    <name type="scientific">Acanthamoeba castellanii (strain ATCC 30010 / Neff)</name>
    <dbReference type="NCBI Taxonomy" id="1257118"/>
    <lineage>
        <taxon>Eukaryota</taxon>
        <taxon>Amoebozoa</taxon>
        <taxon>Discosea</taxon>
        <taxon>Longamoebia</taxon>
        <taxon>Centramoebida</taxon>
        <taxon>Acanthamoebidae</taxon>
        <taxon>Acanthamoeba</taxon>
    </lineage>
</organism>
<proteinExistence type="inferred from homology"/>
<dbReference type="Gene3D" id="1.10.1530.10">
    <property type="match status" value="1"/>
</dbReference>
<dbReference type="PANTHER" id="PTHR11091:SF0">
    <property type="entry name" value="MALATE DEHYDROGENASE"/>
    <property type="match status" value="1"/>
</dbReference>
<dbReference type="AlphaFoldDB" id="L8HB35"/>
<keyword evidence="4" id="KW-1185">Reference proteome</keyword>
<protein>
    <submittedName>
        <fullName evidence="3">Malate/Llactate dehydrogenase subfamily protein</fullName>
    </submittedName>
</protein>
<keyword evidence="2" id="KW-0560">Oxidoreductase</keyword>
<dbReference type="SUPFAM" id="SSF89733">
    <property type="entry name" value="L-sulfolactate dehydrogenase-like"/>
    <property type="match status" value="1"/>
</dbReference>
<gene>
    <name evidence="3" type="ORF">ACA1_148510</name>
</gene>
<dbReference type="InterPro" id="IPR043143">
    <property type="entry name" value="Mal/L-sulf/L-lact_DH-like_NADP"/>
</dbReference>
<dbReference type="Gene3D" id="3.30.1370.60">
    <property type="entry name" value="Hypothetical oxidoreductase yiak, domain 2"/>
    <property type="match status" value="1"/>
</dbReference>
<dbReference type="EMBL" id="KB007870">
    <property type="protein sequence ID" value="ELR22724.1"/>
    <property type="molecule type" value="Genomic_DNA"/>
</dbReference>
<dbReference type="GeneID" id="14923681"/>